<feature type="compositionally biased region" description="Low complexity" evidence="1">
    <location>
        <begin position="101"/>
        <end position="114"/>
    </location>
</feature>
<dbReference type="EMBL" id="CAMXCT030002564">
    <property type="protein sequence ID" value="CAL4786299.1"/>
    <property type="molecule type" value="Genomic_DNA"/>
</dbReference>
<feature type="region of interest" description="Disordered" evidence="1">
    <location>
        <begin position="67"/>
        <end position="155"/>
    </location>
</feature>
<feature type="compositionally biased region" description="Low complexity" evidence="1">
    <location>
        <begin position="135"/>
        <end position="149"/>
    </location>
</feature>
<feature type="compositionally biased region" description="Low complexity" evidence="1">
    <location>
        <begin position="74"/>
        <end position="84"/>
    </location>
</feature>
<comment type="caution">
    <text evidence="2">The sequence shown here is derived from an EMBL/GenBank/DDBJ whole genome shotgun (WGS) entry which is preliminary data.</text>
</comment>
<organism evidence="2">
    <name type="scientific">Cladocopium goreaui</name>
    <dbReference type="NCBI Taxonomy" id="2562237"/>
    <lineage>
        <taxon>Eukaryota</taxon>
        <taxon>Sar</taxon>
        <taxon>Alveolata</taxon>
        <taxon>Dinophyceae</taxon>
        <taxon>Suessiales</taxon>
        <taxon>Symbiodiniaceae</taxon>
        <taxon>Cladocopium</taxon>
    </lineage>
</organism>
<feature type="compositionally biased region" description="Polar residues" evidence="1">
    <location>
        <begin position="85"/>
        <end position="96"/>
    </location>
</feature>
<dbReference type="EMBL" id="CAMXCT020002564">
    <property type="protein sequence ID" value="CAL1152362.1"/>
    <property type="molecule type" value="Genomic_DNA"/>
</dbReference>
<reference evidence="2" key="1">
    <citation type="submission" date="2022-10" db="EMBL/GenBank/DDBJ databases">
        <authorList>
            <person name="Chen Y."/>
            <person name="Dougan E. K."/>
            <person name="Chan C."/>
            <person name="Rhodes N."/>
            <person name="Thang M."/>
        </authorList>
    </citation>
    <scope>NUCLEOTIDE SEQUENCE</scope>
</reference>
<evidence type="ECO:0000313" key="2">
    <source>
        <dbReference type="EMBL" id="CAI3998987.1"/>
    </source>
</evidence>
<dbReference type="AlphaFoldDB" id="A0A9P1CUU8"/>
<reference evidence="3" key="2">
    <citation type="submission" date="2024-04" db="EMBL/GenBank/DDBJ databases">
        <authorList>
            <person name="Chen Y."/>
            <person name="Shah S."/>
            <person name="Dougan E. K."/>
            <person name="Thang M."/>
            <person name="Chan C."/>
        </authorList>
    </citation>
    <scope>NUCLEOTIDE SEQUENCE [LARGE SCALE GENOMIC DNA]</scope>
</reference>
<keyword evidence="5" id="KW-1185">Reference proteome</keyword>
<gene>
    <name evidence="2" type="ORF">C1SCF055_LOCUS25239</name>
</gene>
<name>A0A9P1CUU8_9DINO</name>
<accession>A0A9P1CUU8</accession>
<evidence type="ECO:0000313" key="5">
    <source>
        <dbReference type="Proteomes" id="UP001152797"/>
    </source>
</evidence>
<feature type="compositionally biased region" description="Polar residues" evidence="1">
    <location>
        <begin position="116"/>
        <end position="125"/>
    </location>
</feature>
<dbReference type="Proteomes" id="UP001152797">
    <property type="component" value="Unassembled WGS sequence"/>
</dbReference>
<sequence length="236" mass="24874">MSRVCRCLSRKKVTPSLEDGFSPVGIPAEPQPRSAFEAKVPEETEPCPGCGTIYTPNANYCAHCGRRRGEAPKESSPSPVSEVKQSASPLPTSSPARENLPAKAPAPAAAPAPADNESTSRQATLPTAKAEAAISTPKPSTPSVPSEPSAIPAGKEGNYVVELRREKPTDRYGFAWDANSLEKQNLRVINKILPGTLAAVWNASAPPGCDIRSGDMLVKVEFGGVSLSFTVPHSFV</sequence>
<proteinExistence type="predicted"/>
<feature type="region of interest" description="Disordered" evidence="1">
    <location>
        <begin position="15"/>
        <end position="42"/>
    </location>
</feature>
<evidence type="ECO:0000313" key="3">
    <source>
        <dbReference type="EMBL" id="CAL1152362.1"/>
    </source>
</evidence>
<evidence type="ECO:0000313" key="4">
    <source>
        <dbReference type="EMBL" id="CAL4786299.1"/>
    </source>
</evidence>
<protein>
    <submittedName>
        <fullName evidence="4">PDZ domain-containing protein</fullName>
    </submittedName>
</protein>
<evidence type="ECO:0000256" key="1">
    <source>
        <dbReference type="SAM" id="MobiDB-lite"/>
    </source>
</evidence>
<dbReference type="EMBL" id="CAMXCT010002564">
    <property type="protein sequence ID" value="CAI3998987.1"/>
    <property type="molecule type" value="Genomic_DNA"/>
</dbReference>
<dbReference type="OrthoDB" id="10606753at2759"/>